<dbReference type="Gene3D" id="2.60.200.20">
    <property type="match status" value="1"/>
</dbReference>
<keyword evidence="1" id="KW-0597">Phosphoprotein</keyword>
<evidence type="ECO:0000313" key="4">
    <source>
        <dbReference type="Proteomes" id="UP000009888"/>
    </source>
</evidence>
<dbReference type="PROSITE" id="PS50006">
    <property type="entry name" value="FHA_DOMAIN"/>
    <property type="match status" value="1"/>
</dbReference>
<dbReference type="Gene3D" id="3.30.2320.60">
    <property type="entry name" value="FhaA, phosphopeptide-binding domain (DUF3662)"/>
    <property type="match status" value="1"/>
</dbReference>
<dbReference type="Pfam" id="PF00498">
    <property type="entry name" value="FHA"/>
    <property type="match status" value="1"/>
</dbReference>
<dbReference type="Proteomes" id="UP000009888">
    <property type="component" value="Unassembled WGS sequence"/>
</dbReference>
<dbReference type="EMBL" id="AGWL01000003">
    <property type="protein sequence ID" value="EKU95372.1"/>
    <property type="molecule type" value="Genomic_DNA"/>
</dbReference>
<dbReference type="InterPro" id="IPR008984">
    <property type="entry name" value="SMAD_FHA_dom_sf"/>
</dbReference>
<evidence type="ECO:0000256" key="1">
    <source>
        <dbReference type="ARBA" id="ARBA00022553"/>
    </source>
</evidence>
<proteinExistence type="predicted"/>
<dbReference type="CDD" id="cd00060">
    <property type="entry name" value="FHA"/>
    <property type="match status" value="1"/>
</dbReference>
<dbReference type="AlphaFoldDB" id="K9EWR9"/>
<evidence type="ECO:0000313" key="3">
    <source>
        <dbReference type="EMBL" id="EKU95372.1"/>
    </source>
</evidence>
<name>K9EWR9_9ACTO</name>
<dbReference type="Pfam" id="PF12401">
    <property type="entry name" value="FhaA_N"/>
    <property type="match status" value="1"/>
</dbReference>
<dbReference type="RefSeq" id="WP_007000943.1">
    <property type="nucleotide sequence ID" value="NZ_JH992955.1"/>
</dbReference>
<evidence type="ECO:0000259" key="2">
    <source>
        <dbReference type="PROSITE" id="PS50006"/>
    </source>
</evidence>
<accession>K9EWR9</accession>
<dbReference type="eggNOG" id="COG1716">
    <property type="taxonomic scope" value="Bacteria"/>
</dbReference>
<dbReference type="InterPro" id="IPR050923">
    <property type="entry name" value="Cell_Proc_Reg/RNA_Proc"/>
</dbReference>
<dbReference type="SUPFAM" id="SSF49879">
    <property type="entry name" value="SMAD/FHA domain"/>
    <property type="match status" value="1"/>
</dbReference>
<keyword evidence="4" id="KW-1185">Reference proteome</keyword>
<dbReference type="InterPro" id="IPR042287">
    <property type="entry name" value="FhaA_N_sf"/>
</dbReference>
<reference evidence="3 4" key="1">
    <citation type="submission" date="2012-09" db="EMBL/GenBank/DDBJ databases">
        <title>The Genome Sequence of Actinobaculum massiliae ACS-171-V-COL2.</title>
        <authorList>
            <consortium name="The Broad Institute Genome Sequencing Platform"/>
            <person name="Earl A."/>
            <person name="Ward D."/>
            <person name="Feldgarden M."/>
            <person name="Gevers D."/>
            <person name="Saerens B."/>
            <person name="Vaneechoutte M."/>
            <person name="Walker B."/>
            <person name="Young S.K."/>
            <person name="Zeng Q."/>
            <person name="Gargeya S."/>
            <person name="Fitzgerald M."/>
            <person name="Haas B."/>
            <person name="Abouelleil A."/>
            <person name="Alvarado L."/>
            <person name="Arachchi H.M."/>
            <person name="Berlin A."/>
            <person name="Chapman S.B."/>
            <person name="Goldberg J."/>
            <person name="Griggs A."/>
            <person name="Gujja S."/>
            <person name="Hansen M."/>
            <person name="Howarth C."/>
            <person name="Imamovic A."/>
            <person name="Larimer J."/>
            <person name="McCowen C."/>
            <person name="Montmayeur A."/>
            <person name="Murphy C."/>
            <person name="Neiman D."/>
            <person name="Pearson M."/>
            <person name="Priest M."/>
            <person name="Roberts A."/>
            <person name="Saif S."/>
            <person name="Shea T."/>
            <person name="Sisk P."/>
            <person name="Sykes S."/>
            <person name="Wortman J."/>
            <person name="Nusbaum C."/>
            <person name="Birren B."/>
        </authorList>
    </citation>
    <scope>NUCLEOTIDE SEQUENCE [LARGE SCALE GENOMIC DNA]</scope>
    <source>
        <strain evidence="4">ACS-171-V-Col2</strain>
    </source>
</reference>
<dbReference type="PANTHER" id="PTHR23308">
    <property type="entry name" value="NUCLEAR INHIBITOR OF PROTEIN PHOSPHATASE-1"/>
    <property type="match status" value="1"/>
</dbReference>
<protein>
    <recommendedName>
        <fullName evidence="2">FHA domain-containing protein</fullName>
    </recommendedName>
</protein>
<sequence>MSGAFGRFEKGVENAVAGAFRAFHSELKPVEILTEMKKSMDRDVARLSRDRTISPNEFSVLLATPDLERVENWGEDALIDEFEHALAEHATSQDYLFVGAIRILFSEDPAVREGSVKVLTKTTRGAVAPATSNVASEENPMIQIGKDRYILTGTTTIIGRGSDCDITIDDSGVSRRHLELQVTPNGVIATDLDSTNGTYVEGHRVPAATLVDGNTITIGRTHIMFWEGESA</sequence>
<feature type="domain" description="FHA" evidence="2">
    <location>
        <begin position="156"/>
        <end position="205"/>
    </location>
</feature>
<dbReference type="InterPro" id="IPR022128">
    <property type="entry name" value="FhaA_N"/>
</dbReference>
<comment type="caution">
    <text evidence="3">The sequence shown here is derived from an EMBL/GenBank/DDBJ whole genome shotgun (WGS) entry which is preliminary data.</text>
</comment>
<dbReference type="PATRIC" id="fig|883066.3.peg.761"/>
<dbReference type="InterPro" id="IPR000253">
    <property type="entry name" value="FHA_dom"/>
</dbReference>
<dbReference type="SMART" id="SM00240">
    <property type="entry name" value="FHA"/>
    <property type="match status" value="1"/>
</dbReference>
<dbReference type="HOGENOM" id="CLU_047963_1_1_11"/>
<organism evidence="3 4">
    <name type="scientific">Actinobaculum massiliense ACS-171-V-Col2</name>
    <dbReference type="NCBI Taxonomy" id="883066"/>
    <lineage>
        <taxon>Bacteria</taxon>
        <taxon>Bacillati</taxon>
        <taxon>Actinomycetota</taxon>
        <taxon>Actinomycetes</taxon>
        <taxon>Actinomycetales</taxon>
        <taxon>Actinomycetaceae</taxon>
        <taxon>Actinobaculum</taxon>
    </lineage>
</organism>
<gene>
    <name evidence="3" type="ORF">HMPREF9233_00737</name>
</gene>
<dbReference type="STRING" id="202789.GCA_001457435_01392"/>